<protein>
    <recommendedName>
        <fullName evidence="4">E3 ubiquitin-protein ligase RHF2A</fullName>
    </recommendedName>
</protein>
<feature type="region of interest" description="Disordered" evidence="1">
    <location>
        <begin position="178"/>
        <end position="215"/>
    </location>
</feature>
<accession>A0AAV5DGS4</accession>
<dbReference type="Proteomes" id="UP001054889">
    <property type="component" value="Unassembled WGS sequence"/>
</dbReference>
<name>A0AAV5DGS4_ELECO</name>
<sequence length="348" mass="37987">MDGGMIEKTQMEQLSSPSVAFVDDRGVQDASDDDACSICLEAFSDSDPSAVQYNSCCRGDGNLSFHLDGSPDTVLVRLLALAVFIFRAVSFAFDSDYSQELIEAIEKERNVQEKQAHTTTVFRHPLLGDFEVQHVYYHSYLLSLIPVGADDAEVEEHILQHLAAASAIRRSHRLLRREGRRSRSVAHGHPQTLVLSATDEATSGSSVSSNYVRQQGDNEHPAAIISGLPIAPMAATEETASNTSVGDATAPDRPVGPNRNQSSPINQGEGGPSDLRSFSKTLKFRLQSVSTRYKDSITNNTRGWKERWFTNNAVSNLGSEVKREVSAGIAAVSRMIERLETRDSTGTS</sequence>
<evidence type="ECO:0000256" key="1">
    <source>
        <dbReference type="SAM" id="MobiDB-lite"/>
    </source>
</evidence>
<dbReference type="EMBL" id="BQKI01000017">
    <property type="protein sequence ID" value="GJN10214.1"/>
    <property type="molecule type" value="Genomic_DNA"/>
</dbReference>
<organism evidence="2 3">
    <name type="scientific">Eleusine coracana subsp. coracana</name>
    <dbReference type="NCBI Taxonomy" id="191504"/>
    <lineage>
        <taxon>Eukaryota</taxon>
        <taxon>Viridiplantae</taxon>
        <taxon>Streptophyta</taxon>
        <taxon>Embryophyta</taxon>
        <taxon>Tracheophyta</taxon>
        <taxon>Spermatophyta</taxon>
        <taxon>Magnoliopsida</taxon>
        <taxon>Liliopsida</taxon>
        <taxon>Poales</taxon>
        <taxon>Poaceae</taxon>
        <taxon>PACMAD clade</taxon>
        <taxon>Chloridoideae</taxon>
        <taxon>Cynodonteae</taxon>
        <taxon>Eleusininae</taxon>
        <taxon>Eleusine</taxon>
    </lineage>
</organism>
<gene>
    <name evidence="2" type="primary">ga28291</name>
    <name evidence="2" type="ORF">PR202_ga28291</name>
</gene>
<feature type="compositionally biased region" description="Polar residues" evidence="1">
    <location>
        <begin position="193"/>
        <end position="215"/>
    </location>
</feature>
<evidence type="ECO:0008006" key="4">
    <source>
        <dbReference type="Google" id="ProtNLM"/>
    </source>
</evidence>
<evidence type="ECO:0000313" key="3">
    <source>
        <dbReference type="Proteomes" id="UP001054889"/>
    </source>
</evidence>
<keyword evidence="3" id="KW-1185">Reference proteome</keyword>
<reference evidence="2" key="1">
    <citation type="journal article" date="2018" name="DNA Res.">
        <title>Multiple hybrid de novo genome assembly of finger millet, an orphan allotetraploid crop.</title>
        <authorList>
            <person name="Hatakeyama M."/>
            <person name="Aluri S."/>
            <person name="Balachadran M.T."/>
            <person name="Sivarajan S.R."/>
            <person name="Patrignani A."/>
            <person name="Gruter S."/>
            <person name="Poveda L."/>
            <person name="Shimizu-Inatsugi R."/>
            <person name="Baeten J."/>
            <person name="Francoijs K.J."/>
            <person name="Nataraja K.N."/>
            <person name="Reddy Y.A.N."/>
            <person name="Phadnis S."/>
            <person name="Ravikumar R.L."/>
            <person name="Schlapbach R."/>
            <person name="Sreeman S.M."/>
            <person name="Shimizu K.K."/>
        </authorList>
    </citation>
    <scope>NUCLEOTIDE SEQUENCE</scope>
</reference>
<proteinExistence type="predicted"/>
<evidence type="ECO:0000313" key="2">
    <source>
        <dbReference type="EMBL" id="GJN10214.1"/>
    </source>
</evidence>
<feature type="region of interest" description="Disordered" evidence="1">
    <location>
        <begin position="237"/>
        <end position="276"/>
    </location>
</feature>
<reference evidence="2" key="2">
    <citation type="submission" date="2021-12" db="EMBL/GenBank/DDBJ databases">
        <title>Resequencing data analysis of finger millet.</title>
        <authorList>
            <person name="Hatakeyama M."/>
            <person name="Aluri S."/>
            <person name="Balachadran M.T."/>
            <person name="Sivarajan S.R."/>
            <person name="Poveda L."/>
            <person name="Shimizu-Inatsugi R."/>
            <person name="Schlapbach R."/>
            <person name="Sreeman S.M."/>
            <person name="Shimizu K.K."/>
        </authorList>
    </citation>
    <scope>NUCLEOTIDE SEQUENCE</scope>
</reference>
<dbReference type="AlphaFoldDB" id="A0AAV5DGS4"/>
<comment type="caution">
    <text evidence="2">The sequence shown here is derived from an EMBL/GenBank/DDBJ whole genome shotgun (WGS) entry which is preliminary data.</text>
</comment>